<dbReference type="InterPro" id="IPR015424">
    <property type="entry name" value="PyrdxlP-dep_Trfase"/>
</dbReference>
<keyword evidence="5" id="KW-0805">Transcription regulation</keyword>
<dbReference type="STRING" id="1000565.METUNv1_03825"/>
<keyword evidence="10" id="KW-1185">Reference proteome</keyword>
<dbReference type="SMART" id="SM00345">
    <property type="entry name" value="HTH_GNTR"/>
    <property type="match status" value="1"/>
</dbReference>
<dbReference type="AlphaFoldDB" id="F5RHM7"/>
<keyword evidence="2" id="KW-0032">Aminotransferase</keyword>
<dbReference type="SUPFAM" id="SSF46785">
    <property type="entry name" value="Winged helix' DNA-binding domain"/>
    <property type="match status" value="1"/>
</dbReference>
<dbReference type="InterPro" id="IPR051446">
    <property type="entry name" value="HTH_trans_reg/aminotransferase"/>
</dbReference>
<keyword evidence="3" id="KW-0808">Transferase</keyword>
<dbReference type="InterPro" id="IPR036390">
    <property type="entry name" value="WH_DNA-bd_sf"/>
</dbReference>
<comment type="similarity">
    <text evidence="1">In the C-terminal section; belongs to the class-I pyridoxal-phosphate-dependent aminotransferase family.</text>
</comment>
<dbReference type="InterPro" id="IPR000524">
    <property type="entry name" value="Tscrpt_reg_HTH_GntR"/>
</dbReference>
<dbReference type="GO" id="GO:0003677">
    <property type="term" value="F:DNA binding"/>
    <property type="evidence" value="ECO:0007669"/>
    <property type="project" value="UniProtKB-KW"/>
</dbReference>
<evidence type="ECO:0000313" key="10">
    <source>
        <dbReference type="Proteomes" id="UP000005019"/>
    </source>
</evidence>
<dbReference type="InterPro" id="IPR015422">
    <property type="entry name" value="PyrdxlP-dep_Trfase_small"/>
</dbReference>
<evidence type="ECO:0000256" key="4">
    <source>
        <dbReference type="ARBA" id="ARBA00022898"/>
    </source>
</evidence>
<dbReference type="OrthoDB" id="9804020at2"/>
<keyword evidence="4" id="KW-0663">Pyridoxal phosphate</keyword>
<proteinExistence type="inferred from homology"/>
<dbReference type="InterPro" id="IPR004839">
    <property type="entry name" value="Aminotransferase_I/II_large"/>
</dbReference>
<dbReference type="GO" id="GO:0030170">
    <property type="term" value="F:pyridoxal phosphate binding"/>
    <property type="evidence" value="ECO:0007669"/>
    <property type="project" value="InterPro"/>
</dbReference>
<evidence type="ECO:0000313" key="9">
    <source>
        <dbReference type="EMBL" id="EGK69859.1"/>
    </source>
</evidence>
<dbReference type="RefSeq" id="WP_008064478.1">
    <property type="nucleotide sequence ID" value="NZ_AFHG01000059.1"/>
</dbReference>
<dbReference type="Gene3D" id="3.40.640.10">
    <property type="entry name" value="Type I PLP-dependent aspartate aminotransferase-like (Major domain)"/>
    <property type="match status" value="1"/>
</dbReference>
<keyword evidence="7" id="KW-0804">Transcription</keyword>
<evidence type="ECO:0000256" key="7">
    <source>
        <dbReference type="ARBA" id="ARBA00023163"/>
    </source>
</evidence>
<reference evidence="9 10" key="1">
    <citation type="journal article" date="2011" name="J. Bacteriol.">
        <title>Genome sequence of Methyloversatilis universalis FAM5T, a methylotrophic representative of the order Rhodocyclales.</title>
        <authorList>
            <person name="Kittichotirat W."/>
            <person name="Good N.M."/>
            <person name="Hall R."/>
            <person name="Bringel F."/>
            <person name="Lajus A."/>
            <person name="Medigue C."/>
            <person name="Smalley N.E."/>
            <person name="Beck D."/>
            <person name="Bumgarner R."/>
            <person name="Vuilleumier S."/>
            <person name="Kalyuzhnaya M.G."/>
        </authorList>
    </citation>
    <scope>NUCLEOTIDE SEQUENCE [LARGE SCALE GENOMIC DNA]</scope>
    <source>
        <strain evidence="10">ATCC BAA-1314 / JCM 13912 / FAM5</strain>
    </source>
</reference>
<dbReference type="Proteomes" id="UP000005019">
    <property type="component" value="Unassembled WGS sequence"/>
</dbReference>
<evidence type="ECO:0000256" key="3">
    <source>
        <dbReference type="ARBA" id="ARBA00022679"/>
    </source>
</evidence>
<dbReference type="PANTHER" id="PTHR46577:SF2">
    <property type="entry name" value="TRANSCRIPTIONAL REGULATORY PROTEIN"/>
    <property type="match status" value="1"/>
</dbReference>
<dbReference type="FunFam" id="3.40.640.10:FF:000023">
    <property type="entry name" value="Transcriptional regulator, GntR family"/>
    <property type="match status" value="1"/>
</dbReference>
<dbReference type="Gene3D" id="3.90.1150.10">
    <property type="entry name" value="Aspartate Aminotransferase, domain 1"/>
    <property type="match status" value="1"/>
</dbReference>
<dbReference type="Pfam" id="PF00392">
    <property type="entry name" value="GntR"/>
    <property type="match status" value="1"/>
</dbReference>
<dbReference type="Pfam" id="PF00155">
    <property type="entry name" value="Aminotran_1_2"/>
    <property type="match status" value="1"/>
</dbReference>
<organism evidence="9 10">
    <name type="scientific">Methyloversatilis universalis (strain ATCC BAA-1314 / DSM 25237 / JCM 13912 / CCUG 52030 / FAM5)</name>
    <dbReference type="NCBI Taxonomy" id="1000565"/>
    <lineage>
        <taxon>Bacteria</taxon>
        <taxon>Pseudomonadati</taxon>
        <taxon>Pseudomonadota</taxon>
        <taxon>Betaproteobacteria</taxon>
        <taxon>Nitrosomonadales</taxon>
        <taxon>Sterolibacteriaceae</taxon>
        <taxon>Methyloversatilis</taxon>
    </lineage>
</organism>
<evidence type="ECO:0000256" key="5">
    <source>
        <dbReference type="ARBA" id="ARBA00023015"/>
    </source>
</evidence>
<dbReference type="GO" id="GO:0003700">
    <property type="term" value="F:DNA-binding transcription factor activity"/>
    <property type="evidence" value="ECO:0007669"/>
    <property type="project" value="InterPro"/>
</dbReference>
<evidence type="ECO:0000259" key="8">
    <source>
        <dbReference type="PROSITE" id="PS50949"/>
    </source>
</evidence>
<dbReference type="eggNOG" id="COG1167">
    <property type="taxonomic scope" value="Bacteria"/>
</dbReference>
<dbReference type="SUPFAM" id="SSF53383">
    <property type="entry name" value="PLP-dependent transferases"/>
    <property type="match status" value="1"/>
</dbReference>
<protein>
    <submittedName>
        <fullName evidence="9">Transcriptional regulator containing a DNA-binding HTH domain</fullName>
    </submittedName>
</protein>
<evidence type="ECO:0000256" key="1">
    <source>
        <dbReference type="ARBA" id="ARBA00005384"/>
    </source>
</evidence>
<dbReference type="CDD" id="cd07377">
    <property type="entry name" value="WHTH_GntR"/>
    <property type="match status" value="1"/>
</dbReference>
<comment type="caution">
    <text evidence="9">The sequence shown here is derived from an EMBL/GenBank/DDBJ whole genome shotgun (WGS) entry which is preliminary data.</text>
</comment>
<feature type="domain" description="HTH gntR-type" evidence="8">
    <location>
        <begin position="1"/>
        <end position="69"/>
    </location>
</feature>
<dbReference type="EMBL" id="AFHG01000059">
    <property type="protein sequence ID" value="EGK69859.1"/>
    <property type="molecule type" value="Genomic_DNA"/>
</dbReference>
<dbReference type="PROSITE" id="PS50949">
    <property type="entry name" value="HTH_GNTR"/>
    <property type="match status" value="1"/>
</dbReference>
<keyword evidence="6 9" id="KW-0238">DNA-binding</keyword>
<dbReference type="CDD" id="cd00609">
    <property type="entry name" value="AAT_like"/>
    <property type="match status" value="1"/>
</dbReference>
<dbReference type="GO" id="GO:0008483">
    <property type="term" value="F:transaminase activity"/>
    <property type="evidence" value="ECO:0007669"/>
    <property type="project" value="UniProtKB-KW"/>
</dbReference>
<accession>F5RHM7</accession>
<sequence length="467" mass="51316">MNRYEQLADRLRADIRAGLYPPGQRLPSVRRIATQQGLSIATCISAYRKLEAQGWLEARPQSGFYARTPEALPPRAHQTCDDECPGEVTMSERVAQVMRASHREDLMVFSTAIPHADFQPVKDVRASLSRALRADDAGSARYGEFIGEEALRVQIARRAVESGCQIHPDDIVITTGCQEALTLALRATTQPGDIVAIESPAFFGTLQLIESLGLKALEIPTDTQTGLSPDALELALEKWPVKACLACTSFSNPSGALMPDANKRRIVQMLSSRGIALIEDDIYGELAHDGERPRVAKAWDRTGHVLLCSSFSKTLAPGLRVGWIVAGRWRRDVERLKYGSTMATALLPQRALADYLSTGRWERHLARIRRQYAEQMERMQTAIARHFPAGTRCTRPAGGFILWVELPDHVDALALQAKGLAAGVSVAPGPLFSPQGKYRNCIRLMCAVRWDARVDNAMAALGRLAAG</sequence>
<evidence type="ECO:0000256" key="2">
    <source>
        <dbReference type="ARBA" id="ARBA00022576"/>
    </source>
</evidence>
<dbReference type="PANTHER" id="PTHR46577">
    <property type="entry name" value="HTH-TYPE TRANSCRIPTIONAL REGULATORY PROTEIN GABR"/>
    <property type="match status" value="1"/>
</dbReference>
<name>F5RHM7_METUF</name>
<gene>
    <name evidence="9" type="ORF">METUNv1_03825</name>
</gene>
<evidence type="ECO:0000256" key="6">
    <source>
        <dbReference type="ARBA" id="ARBA00023125"/>
    </source>
</evidence>
<dbReference type="InterPro" id="IPR036388">
    <property type="entry name" value="WH-like_DNA-bd_sf"/>
</dbReference>
<dbReference type="InterPro" id="IPR015421">
    <property type="entry name" value="PyrdxlP-dep_Trfase_major"/>
</dbReference>
<dbReference type="Gene3D" id="1.10.10.10">
    <property type="entry name" value="Winged helix-like DNA-binding domain superfamily/Winged helix DNA-binding domain"/>
    <property type="match status" value="1"/>
</dbReference>